<comment type="caution">
    <text evidence="1">The sequence shown here is derived from an EMBL/GenBank/DDBJ whole genome shotgun (WGS) entry which is preliminary data.</text>
</comment>
<keyword evidence="2" id="KW-1185">Reference proteome</keyword>
<gene>
    <name evidence="1" type="ORF">MW7_009435</name>
</gene>
<evidence type="ECO:0000313" key="1">
    <source>
        <dbReference type="EMBL" id="TMS57984.1"/>
    </source>
</evidence>
<reference evidence="1" key="1">
    <citation type="submission" date="2019-05" db="EMBL/GenBank/DDBJ databases">
        <title>Revised genome assembly of Burkholderiaceae (previously Ralstonia) sp. PBA.</title>
        <authorList>
            <person name="Gan H.M."/>
        </authorList>
    </citation>
    <scope>NUCLEOTIDE SEQUENCE</scope>
    <source>
        <strain evidence="1">PBA</strain>
    </source>
</reference>
<organism evidence="1 2">
    <name type="scientific">Imbroritus primus</name>
    <dbReference type="NCBI Taxonomy" id="3058603"/>
    <lineage>
        <taxon>Bacteria</taxon>
        <taxon>Pseudomonadati</taxon>
        <taxon>Pseudomonadota</taxon>
        <taxon>Betaproteobacteria</taxon>
        <taxon>Burkholderiales</taxon>
        <taxon>Burkholderiaceae</taxon>
        <taxon>Imbroritus</taxon>
    </lineage>
</organism>
<accession>A0ACD3SP71</accession>
<protein>
    <submittedName>
        <fullName evidence="1">Phosphatidylglycerophosphatase A</fullName>
    </submittedName>
</protein>
<dbReference type="Proteomes" id="UP000004277">
    <property type="component" value="Unassembled WGS sequence"/>
</dbReference>
<name>A0ACD3SP71_9BURK</name>
<proteinExistence type="predicted"/>
<sequence length="188" mass="20656">MTSSSHAPQSPGQPFVLDAGQTVRVTRPTGRFMVAHPAHIIAYGFGAGLSPVMPGTVGTLYAWLSFLALSLWIDPVAWLYILPTAFLIGVWACARTARDMGVADHGAMVWDEIVAFWLVLVLVTPTSFWGQLCAFLLFRLFDIVKPAPIGYYDRVMKVPGLIGGFGVMLDDIIAAFYTLLLFALWRSF</sequence>
<dbReference type="EMBL" id="AKCV02000016">
    <property type="protein sequence ID" value="TMS57984.1"/>
    <property type="molecule type" value="Genomic_DNA"/>
</dbReference>
<evidence type="ECO:0000313" key="2">
    <source>
        <dbReference type="Proteomes" id="UP000004277"/>
    </source>
</evidence>